<protein>
    <submittedName>
        <fullName evidence="2">Uncharacterized protein</fullName>
    </submittedName>
</protein>
<keyword evidence="1" id="KW-0472">Membrane</keyword>
<evidence type="ECO:0000313" key="2">
    <source>
        <dbReference type="EMBL" id="OAY24291.1"/>
    </source>
</evidence>
<evidence type="ECO:0000256" key="1">
    <source>
        <dbReference type="SAM" id="Phobius"/>
    </source>
</evidence>
<reference evidence="2" key="1">
    <citation type="submission" date="2016-02" db="EMBL/GenBank/DDBJ databases">
        <title>WGS assembly of Manihot esculenta.</title>
        <authorList>
            <person name="Bredeson J.V."/>
            <person name="Prochnik S.E."/>
            <person name="Lyons J.B."/>
            <person name="Schmutz J."/>
            <person name="Grimwood J."/>
            <person name="Vrebalov J."/>
            <person name="Bart R.S."/>
            <person name="Amuge T."/>
            <person name="Ferguson M.E."/>
            <person name="Green R."/>
            <person name="Putnam N."/>
            <person name="Stites J."/>
            <person name="Rounsley S."/>
            <person name="Rokhsar D.S."/>
        </authorList>
    </citation>
    <scope>NUCLEOTIDE SEQUENCE [LARGE SCALE GENOMIC DNA]</scope>
    <source>
        <tissue evidence="2">Leaf</tissue>
    </source>
</reference>
<keyword evidence="1" id="KW-1133">Transmembrane helix</keyword>
<keyword evidence="1" id="KW-0812">Transmembrane</keyword>
<dbReference type="EMBL" id="CM004403">
    <property type="protein sequence ID" value="OAY24290.1"/>
    <property type="molecule type" value="Genomic_DNA"/>
</dbReference>
<organism evidence="2">
    <name type="scientific">Manihot esculenta</name>
    <name type="common">Cassava</name>
    <name type="synonym">Jatropha manihot</name>
    <dbReference type="NCBI Taxonomy" id="3983"/>
    <lineage>
        <taxon>Eukaryota</taxon>
        <taxon>Viridiplantae</taxon>
        <taxon>Streptophyta</taxon>
        <taxon>Embryophyta</taxon>
        <taxon>Tracheophyta</taxon>
        <taxon>Spermatophyta</taxon>
        <taxon>Magnoliopsida</taxon>
        <taxon>eudicotyledons</taxon>
        <taxon>Gunneridae</taxon>
        <taxon>Pentapetalae</taxon>
        <taxon>rosids</taxon>
        <taxon>fabids</taxon>
        <taxon>Malpighiales</taxon>
        <taxon>Euphorbiaceae</taxon>
        <taxon>Crotonoideae</taxon>
        <taxon>Manihoteae</taxon>
        <taxon>Manihot</taxon>
    </lineage>
</organism>
<dbReference type="EMBL" id="CM004403">
    <property type="protein sequence ID" value="OAY24291.1"/>
    <property type="molecule type" value="Genomic_DNA"/>
</dbReference>
<feature type="transmembrane region" description="Helical" evidence="1">
    <location>
        <begin position="12"/>
        <end position="32"/>
    </location>
</feature>
<proteinExistence type="predicted"/>
<dbReference type="AlphaFoldDB" id="A0A251ITS0"/>
<name>A0A251ITS0_MANES</name>
<gene>
    <name evidence="2" type="ORF">MANES_17G003700</name>
</gene>
<accession>A0A251ITS0</accession>
<sequence length="95" mass="10700">MWMGHRKVSLDQRLLAVCFVTSVVSFLIFFLLPLNVEDSNSNRAKFLSIATALSLLLPRPEVWPSASRILLESDSLVAVSWASSHYKNPRKLLIS</sequence>